<dbReference type="GeneID" id="68106034"/>
<gene>
    <name evidence="4" type="ORF">C9374_013581</name>
</gene>
<proteinExistence type="predicted"/>
<feature type="region of interest" description="Disordered" evidence="2">
    <location>
        <begin position="201"/>
        <end position="228"/>
    </location>
</feature>
<reference evidence="4 5" key="1">
    <citation type="journal article" date="2018" name="BMC Genomics">
        <title>The genome of Naegleria lovaniensis, the basis for a comparative approach to unravel pathogenicity factors of the human pathogenic amoeba N. fowleri.</title>
        <authorList>
            <person name="Liechti N."/>
            <person name="Schurch N."/>
            <person name="Bruggmann R."/>
            <person name="Wittwer M."/>
        </authorList>
    </citation>
    <scope>NUCLEOTIDE SEQUENCE [LARGE SCALE GENOMIC DNA]</scope>
    <source>
        <strain evidence="4 5">ATCC 30569</strain>
    </source>
</reference>
<feature type="domain" description="C2 NT-type" evidence="3">
    <location>
        <begin position="4"/>
        <end position="186"/>
    </location>
</feature>
<evidence type="ECO:0000313" key="4">
    <source>
        <dbReference type="EMBL" id="KAG2392096.1"/>
    </source>
</evidence>
<feature type="region of interest" description="Disordered" evidence="2">
    <location>
        <begin position="257"/>
        <end position="291"/>
    </location>
</feature>
<feature type="coiled-coil region" evidence="1">
    <location>
        <begin position="320"/>
        <end position="646"/>
    </location>
</feature>
<evidence type="ECO:0000259" key="3">
    <source>
        <dbReference type="PROSITE" id="PS51840"/>
    </source>
</evidence>
<feature type="compositionally biased region" description="Acidic residues" evidence="2">
    <location>
        <begin position="216"/>
        <end position="228"/>
    </location>
</feature>
<sequence>MLGKLTKKLQPVKFVFNFSVDYLFVETMGNNTTCVDENMYSIQWKRGRKRKGETEFLHPPVGSRQTTKVKVIFNRAFRFGGTLYKNEKKNEWQKKELLITLEEVASKDVPLAKQWNQYLQQEKQEKASKKKEEKKPNFQTTTLAKHALDLTEFVNETQETTTTKELLLAPESKKNSGVKILVKLVMNCKCLKDISPSDEDFENVSTYSGTYKEGHQEDDDEKSEDEDDIVEAERDFESTLIKNSSLYSSVSTAQTLKSNVSSENHEEPLSQHEKTNAPLALSSTSPRDVPPVVASGAASSFDALRLREIEEKFHYVRMENEQLKINLETAQEAAQQAESKLFEIQLKMQMVQSKADKEIKQVEEKIKETEKQYNNKEQEMLHQHETETERLKSELEKVKNEMTKKNNDLQNEKDKSEKNLKAEIDRLTLELKQTNERFSSNMSSSQTSFQQEIQQLKNEISELNKKKEAQQIELQKQISEISSQKSVIEAKRLELEKNLSEVTKKFLQLENDYKERQQEIHNLSQKLDKEIKEKENITSTLNNEKKLLNIEIEELRVKFSETEKKGSLQSNENSKLLETLKNERESLNTKLTTLQQDLQKTELAKSDLTFQLKKASETLQDKEDEIKKLKSELEKTKNEGSEALNLPKPKLIISQLMWKI</sequence>
<dbReference type="PROSITE" id="PS51840">
    <property type="entry name" value="C2_NT"/>
    <property type="match status" value="1"/>
</dbReference>
<name>A0AA88H2Z7_NAELO</name>
<protein>
    <recommendedName>
        <fullName evidence="3">C2 NT-type domain-containing protein</fullName>
    </recommendedName>
</protein>
<comment type="caution">
    <text evidence="4">The sequence shown here is derived from an EMBL/GenBank/DDBJ whole genome shotgun (WGS) entry which is preliminary data.</text>
</comment>
<evidence type="ECO:0000256" key="2">
    <source>
        <dbReference type="SAM" id="MobiDB-lite"/>
    </source>
</evidence>
<evidence type="ECO:0000313" key="5">
    <source>
        <dbReference type="Proteomes" id="UP000816034"/>
    </source>
</evidence>
<dbReference type="InterPro" id="IPR019448">
    <property type="entry name" value="NT-C2"/>
</dbReference>
<dbReference type="Pfam" id="PF10358">
    <property type="entry name" value="NT-C2"/>
    <property type="match status" value="1"/>
</dbReference>
<keyword evidence="5" id="KW-1185">Reference proteome</keyword>
<organism evidence="4 5">
    <name type="scientific">Naegleria lovaniensis</name>
    <name type="common">Amoeba</name>
    <dbReference type="NCBI Taxonomy" id="51637"/>
    <lineage>
        <taxon>Eukaryota</taxon>
        <taxon>Discoba</taxon>
        <taxon>Heterolobosea</taxon>
        <taxon>Tetramitia</taxon>
        <taxon>Eutetramitia</taxon>
        <taxon>Vahlkampfiidae</taxon>
        <taxon>Naegleria</taxon>
    </lineage>
</organism>
<dbReference type="Proteomes" id="UP000816034">
    <property type="component" value="Unassembled WGS sequence"/>
</dbReference>
<accession>A0AA88H2Z7</accession>
<dbReference type="EMBL" id="PYSW02000006">
    <property type="protein sequence ID" value="KAG2392096.1"/>
    <property type="molecule type" value="Genomic_DNA"/>
</dbReference>
<feature type="compositionally biased region" description="Basic and acidic residues" evidence="2">
    <location>
        <begin position="263"/>
        <end position="275"/>
    </location>
</feature>
<dbReference type="AlphaFoldDB" id="A0AA88H2Z7"/>
<keyword evidence="1" id="KW-0175">Coiled coil</keyword>
<dbReference type="RefSeq" id="XP_044553990.1">
    <property type="nucleotide sequence ID" value="XM_044689473.1"/>
</dbReference>
<evidence type="ECO:0000256" key="1">
    <source>
        <dbReference type="SAM" id="Coils"/>
    </source>
</evidence>